<evidence type="ECO:0000313" key="1">
    <source>
        <dbReference type="EMBL" id="CYU69050.1"/>
    </source>
</evidence>
<dbReference type="Proteomes" id="UP000073200">
    <property type="component" value="Unassembled WGS sequence"/>
</dbReference>
<name>A0A0Z8EVY9_STRSU</name>
<dbReference type="AlphaFoldDB" id="A0A0Z8EVY9"/>
<protein>
    <submittedName>
        <fullName evidence="1">Uncharacterized protein</fullName>
    </submittedName>
</protein>
<evidence type="ECO:0000313" key="2">
    <source>
        <dbReference type="Proteomes" id="UP000073200"/>
    </source>
</evidence>
<proteinExistence type="predicted"/>
<accession>A0A0Z8EVY9</accession>
<gene>
    <name evidence="1" type="ORF">ERS132421_00271</name>
</gene>
<dbReference type="EMBL" id="FIHG01000001">
    <property type="protein sequence ID" value="CYU69050.1"/>
    <property type="molecule type" value="Genomic_DNA"/>
</dbReference>
<organism evidence="1 2">
    <name type="scientific">Streptococcus suis</name>
    <dbReference type="NCBI Taxonomy" id="1307"/>
    <lineage>
        <taxon>Bacteria</taxon>
        <taxon>Bacillati</taxon>
        <taxon>Bacillota</taxon>
        <taxon>Bacilli</taxon>
        <taxon>Lactobacillales</taxon>
        <taxon>Streptococcaceae</taxon>
        <taxon>Streptococcus</taxon>
    </lineage>
</organism>
<dbReference type="RefSeq" id="WP_044667620.1">
    <property type="nucleotide sequence ID" value="NZ_CEHP01000003.1"/>
</dbReference>
<reference evidence="1 2" key="1">
    <citation type="submission" date="2016-02" db="EMBL/GenBank/DDBJ databases">
        <authorList>
            <consortium name="Pathogen Informatics"/>
        </authorList>
    </citation>
    <scope>NUCLEOTIDE SEQUENCE [LARGE SCALE GENOMIC DNA]</scope>
    <source>
        <strain evidence="1 2">LSS59</strain>
    </source>
</reference>
<sequence length="89" mass="10426">MITIQLDEELLTALIFAAAQSSCGFNQNTLQENQLWHLHCCDYNEPVYEVAKQINLDDIQDESYRAYFQEVKAKGNKYYSEVEENEKQN</sequence>